<keyword evidence="4" id="KW-1185">Reference proteome</keyword>
<proteinExistence type="predicted"/>
<dbReference type="EMBL" id="ML995475">
    <property type="protein sequence ID" value="KAF2146990.1"/>
    <property type="molecule type" value="Genomic_DNA"/>
</dbReference>
<gene>
    <name evidence="3" type="ORF">K452DRAFT_355384</name>
</gene>
<reference evidence="3" key="1">
    <citation type="journal article" date="2020" name="Stud. Mycol.">
        <title>101 Dothideomycetes genomes: a test case for predicting lifestyles and emergence of pathogens.</title>
        <authorList>
            <person name="Haridas S."/>
            <person name="Albert R."/>
            <person name="Binder M."/>
            <person name="Bloem J."/>
            <person name="Labutti K."/>
            <person name="Salamov A."/>
            <person name="Andreopoulos B."/>
            <person name="Baker S."/>
            <person name="Barry K."/>
            <person name="Bills G."/>
            <person name="Bluhm B."/>
            <person name="Cannon C."/>
            <person name="Castanera R."/>
            <person name="Culley D."/>
            <person name="Daum C."/>
            <person name="Ezra D."/>
            <person name="Gonzalez J."/>
            <person name="Henrissat B."/>
            <person name="Kuo A."/>
            <person name="Liang C."/>
            <person name="Lipzen A."/>
            <person name="Lutzoni F."/>
            <person name="Magnuson J."/>
            <person name="Mondo S."/>
            <person name="Nolan M."/>
            <person name="Ohm R."/>
            <person name="Pangilinan J."/>
            <person name="Park H.-J."/>
            <person name="Ramirez L."/>
            <person name="Alfaro M."/>
            <person name="Sun H."/>
            <person name="Tritt A."/>
            <person name="Yoshinaga Y."/>
            <person name="Zwiers L.-H."/>
            <person name="Turgeon B."/>
            <person name="Goodwin S."/>
            <person name="Spatafora J."/>
            <person name="Crous P."/>
            <person name="Grigoriev I."/>
        </authorList>
    </citation>
    <scope>NUCLEOTIDE SEQUENCE</scope>
    <source>
        <strain evidence="3">CBS 121167</strain>
    </source>
</reference>
<dbReference type="GeneID" id="54303463"/>
<dbReference type="Pfam" id="PF24864">
    <property type="entry name" value="DUF7730"/>
    <property type="match status" value="1"/>
</dbReference>
<accession>A0A6A6BSN8</accession>
<organism evidence="3 4">
    <name type="scientific">Aplosporella prunicola CBS 121167</name>
    <dbReference type="NCBI Taxonomy" id="1176127"/>
    <lineage>
        <taxon>Eukaryota</taxon>
        <taxon>Fungi</taxon>
        <taxon>Dikarya</taxon>
        <taxon>Ascomycota</taxon>
        <taxon>Pezizomycotina</taxon>
        <taxon>Dothideomycetes</taxon>
        <taxon>Dothideomycetes incertae sedis</taxon>
        <taxon>Botryosphaeriales</taxon>
        <taxon>Aplosporellaceae</taxon>
        <taxon>Aplosporella</taxon>
    </lineage>
</organism>
<feature type="compositionally biased region" description="Polar residues" evidence="1">
    <location>
        <begin position="7"/>
        <end position="18"/>
    </location>
</feature>
<dbReference type="AlphaFoldDB" id="A0A6A6BSN8"/>
<dbReference type="PANTHER" id="PTHR38790">
    <property type="entry name" value="2EXR DOMAIN-CONTAINING PROTEIN-RELATED"/>
    <property type="match status" value="1"/>
</dbReference>
<dbReference type="RefSeq" id="XP_033402698.1">
    <property type="nucleotide sequence ID" value="XM_033545957.1"/>
</dbReference>
<dbReference type="Proteomes" id="UP000799438">
    <property type="component" value="Unassembled WGS sequence"/>
</dbReference>
<sequence>MVPTIQRIPSSSTMNTSGRDPILDGPYSDQRSCYLLKLSLELRLHIWEYVCPPGQYSGMLKGLFGNEQCLQLHSLKYKDIVGRECGYEPPEYYEYVPNRAREEGHPSLLLSIGQTCRVVYQDVIPLLYGNHTFIFFYEKDLISFLSNIPSTHLQFVRHVVLNLYLKLEKQRTAGWASQKTRPIRTRSTTPQRQARNRDWSAAVEKLLSLPKLKMLNVNMDDNHIRQPKSLGYTDELRLKSTVELLRSFTGKRNLVEGRWVVLVGAKSGQELTDYVALLDATLQDEGIPFEAIDPHKLTPPFPPTFIPSYMMDMIVCYALPPDEDDDDL</sequence>
<feature type="domain" description="DUF7730" evidence="2">
    <location>
        <begin position="30"/>
        <end position="221"/>
    </location>
</feature>
<evidence type="ECO:0000313" key="4">
    <source>
        <dbReference type="Proteomes" id="UP000799438"/>
    </source>
</evidence>
<evidence type="ECO:0000313" key="3">
    <source>
        <dbReference type="EMBL" id="KAF2146990.1"/>
    </source>
</evidence>
<protein>
    <recommendedName>
        <fullName evidence="2">DUF7730 domain-containing protein</fullName>
    </recommendedName>
</protein>
<dbReference type="InterPro" id="IPR056632">
    <property type="entry name" value="DUF7730"/>
</dbReference>
<evidence type="ECO:0000259" key="2">
    <source>
        <dbReference type="Pfam" id="PF24864"/>
    </source>
</evidence>
<name>A0A6A6BSN8_9PEZI</name>
<dbReference type="OrthoDB" id="3801532at2759"/>
<evidence type="ECO:0000256" key="1">
    <source>
        <dbReference type="SAM" id="MobiDB-lite"/>
    </source>
</evidence>
<feature type="region of interest" description="Disordered" evidence="1">
    <location>
        <begin position="176"/>
        <end position="195"/>
    </location>
</feature>
<feature type="region of interest" description="Disordered" evidence="1">
    <location>
        <begin position="1"/>
        <end position="22"/>
    </location>
</feature>
<feature type="compositionally biased region" description="Polar residues" evidence="1">
    <location>
        <begin position="176"/>
        <end position="193"/>
    </location>
</feature>